<feature type="transmembrane region" description="Helical" evidence="1">
    <location>
        <begin position="88"/>
        <end position="111"/>
    </location>
</feature>
<dbReference type="AlphaFoldDB" id="A0AA37KQB2"/>
<sequence length="343" mass="39732">MERNNTNLPDPELLLRYLRGELPDAEKTAVERMAAADPRLSDILGDMRRAEALSQDLVRMELLDAEAGFGRVQSRIRARARERVFRRAVRWAAVLMLPLLVSSLVFGWLYYRERMPEELFAEVATPAGTVIRYDLPDGSVVWLNAGSRLRYPVRFAGGKREVELRGEAYFEVEADRKSPFYVHTDAGMSVYVYGTSFNVNAYDDEPAIRTVLEKGRVNVVAPDRTTVRIEPGEQVVFDRRTGALTCSQVRVEDECAWRDGRLVFRNTPLDEVLHRLARHYNVDIEFRNHSDEVFRYRATFRDETLTQIFDYLSASADIRWRVVAPERRDGDSYTRRRILVEQF</sequence>
<dbReference type="PANTHER" id="PTHR30273">
    <property type="entry name" value="PERIPLASMIC SIGNAL SENSOR AND SIGMA FACTOR ACTIVATOR FECR-RELATED"/>
    <property type="match status" value="1"/>
</dbReference>
<gene>
    <name evidence="4" type="ORF">CE91St16_31280</name>
</gene>
<keyword evidence="1" id="KW-0812">Transmembrane</keyword>
<evidence type="ECO:0000256" key="1">
    <source>
        <dbReference type="SAM" id="Phobius"/>
    </source>
</evidence>
<evidence type="ECO:0000259" key="3">
    <source>
        <dbReference type="Pfam" id="PF16344"/>
    </source>
</evidence>
<feature type="domain" description="Protein FecR C-terminal" evidence="3">
    <location>
        <begin position="261"/>
        <end position="322"/>
    </location>
</feature>
<dbReference type="Pfam" id="PF16344">
    <property type="entry name" value="FecR_C"/>
    <property type="match status" value="1"/>
</dbReference>
<dbReference type="EMBL" id="BQOL01000002">
    <property type="protein sequence ID" value="GKI20220.1"/>
    <property type="molecule type" value="Genomic_DNA"/>
</dbReference>
<organism evidence="4 5">
    <name type="scientific">Alistipes finegoldii</name>
    <dbReference type="NCBI Taxonomy" id="214856"/>
    <lineage>
        <taxon>Bacteria</taxon>
        <taxon>Pseudomonadati</taxon>
        <taxon>Bacteroidota</taxon>
        <taxon>Bacteroidia</taxon>
        <taxon>Bacteroidales</taxon>
        <taxon>Rikenellaceae</taxon>
        <taxon>Alistipes</taxon>
    </lineage>
</organism>
<protein>
    <submittedName>
        <fullName evidence="4">Iron dicitrate transporter FecR</fullName>
    </submittedName>
</protein>
<name>A0AA37KQB2_9BACT</name>
<dbReference type="GO" id="GO:0016989">
    <property type="term" value="F:sigma factor antagonist activity"/>
    <property type="evidence" value="ECO:0007669"/>
    <property type="project" value="TreeGrafter"/>
</dbReference>
<dbReference type="Gene3D" id="3.55.50.30">
    <property type="match status" value="1"/>
</dbReference>
<dbReference type="InterPro" id="IPR006860">
    <property type="entry name" value="FecR"/>
</dbReference>
<dbReference type="Gene3D" id="2.60.120.1440">
    <property type="match status" value="1"/>
</dbReference>
<feature type="domain" description="FecR protein" evidence="2">
    <location>
        <begin position="122"/>
        <end position="217"/>
    </location>
</feature>
<keyword evidence="1" id="KW-0472">Membrane</keyword>
<dbReference type="FunFam" id="2.60.120.1440:FF:000001">
    <property type="entry name" value="Putative anti-sigma factor"/>
    <property type="match status" value="1"/>
</dbReference>
<evidence type="ECO:0000259" key="2">
    <source>
        <dbReference type="Pfam" id="PF04773"/>
    </source>
</evidence>
<dbReference type="Proteomes" id="UP001055105">
    <property type="component" value="Unassembled WGS sequence"/>
</dbReference>
<dbReference type="RefSeq" id="WP_244077017.1">
    <property type="nucleotide sequence ID" value="NZ_AP025581.1"/>
</dbReference>
<evidence type="ECO:0000313" key="5">
    <source>
        <dbReference type="Proteomes" id="UP001055105"/>
    </source>
</evidence>
<accession>A0AA37KQB2</accession>
<reference evidence="4" key="1">
    <citation type="submission" date="2022-01" db="EMBL/GenBank/DDBJ databases">
        <title>Novel bile acid biosynthetic pathways are enriched in the microbiome of centenarians.</title>
        <authorList>
            <person name="Sato Y."/>
            <person name="Atarashi K."/>
            <person name="Plichta R.D."/>
            <person name="Arai Y."/>
            <person name="Sasajima S."/>
            <person name="Kearney M.S."/>
            <person name="Suda W."/>
            <person name="Takeshita K."/>
            <person name="Sasaki T."/>
            <person name="Okamoto S."/>
            <person name="Skelly N.A."/>
            <person name="Okamura Y."/>
            <person name="Vlamakis H."/>
            <person name="Li Y."/>
            <person name="Tanoue T."/>
            <person name="Takei H."/>
            <person name="Nittono H."/>
            <person name="Narushima S."/>
            <person name="Irie J."/>
            <person name="Itoh H."/>
            <person name="Moriya K."/>
            <person name="Sugiura Y."/>
            <person name="Suematsu M."/>
            <person name="Moritoki N."/>
            <person name="Shibata S."/>
            <person name="Littman R.D."/>
            <person name="Fischbach A.M."/>
            <person name="Uwamino Y."/>
            <person name="Inoue T."/>
            <person name="Honda A."/>
            <person name="Hattori M."/>
            <person name="Murai T."/>
            <person name="Xavier J.R."/>
            <person name="Hirose N."/>
            <person name="Honda K."/>
        </authorList>
    </citation>
    <scope>NUCLEOTIDE SEQUENCE</scope>
    <source>
        <strain evidence="4">CE91-St16</strain>
    </source>
</reference>
<comment type="caution">
    <text evidence="4">The sequence shown here is derived from an EMBL/GenBank/DDBJ whole genome shotgun (WGS) entry which is preliminary data.</text>
</comment>
<dbReference type="InterPro" id="IPR012373">
    <property type="entry name" value="Ferrdict_sens_TM"/>
</dbReference>
<evidence type="ECO:0000313" key="4">
    <source>
        <dbReference type="EMBL" id="GKI20220.1"/>
    </source>
</evidence>
<keyword evidence="1" id="KW-1133">Transmembrane helix</keyword>
<dbReference type="Pfam" id="PF04773">
    <property type="entry name" value="FecR"/>
    <property type="match status" value="1"/>
</dbReference>
<dbReference type="InterPro" id="IPR032508">
    <property type="entry name" value="FecR_C"/>
</dbReference>
<proteinExistence type="predicted"/>
<dbReference type="PANTHER" id="PTHR30273:SF2">
    <property type="entry name" value="PROTEIN FECR"/>
    <property type="match status" value="1"/>
</dbReference>
<dbReference type="PIRSF" id="PIRSF018266">
    <property type="entry name" value="FecR"/>
    <property type="match status" value="1"/>
</dbReference>